<comment type="caution">
    <text evidence="1">The sequence shown here is derived from an EMBL/GenBank/DDBJ whole genome shotgun (WGS) entry which is preliminary data.</text>
</comment>
<dbReference type="RefSeq" id="WP_032217816.1">
    <property type="nucleotide sequence ID" value="NZ_BGDY01000050.1"/>
</dbReference>
<gene>
    <name evidence="1" type="ORF">G3V95_24330</name>
</gene>
<protein>
    <submittedName>
        <fullName evidence="1">Uncharacterized protein</fullName>
    </submittedName>
</protein>
<proteinExistence type="predicted"/>
<organism evidence="1 2">
    <name type="scientific">Escherichia coli</name>
    <dbReference type="NCBI Taxonomy" id="562"/>
    <lineage>
        <taxon>Bacteria</taxon>
        <taxon>Pseudomonadati</taxon>
        <taxon>Pseudomonadota</taxon>
        <taxon>Gammaproteobacteria</taxon>
        <taxon>Enterobacterales</taxon>
        <taxon>Enterobacteriaceae</taxon>
        <taxon>Escherichia</taxon>
    </lineage>
</organism>
<dbReference type="AlphaFoldDB" id="A0A6D0PKH7"/>
<sequence>MNNALALFKGLLIAAIVVVDGWALFQVVSYTLQNCHNGLAIVLMIGVGSIGVLLLTALMAWVIQPAVYLLTFLFAIIGGITEWVLNRRRSHA</sequence>
<evidence type="ECO:0000313" key="1">
    <source>
        <dbReference type="EMBL" id="NEM88546.1"/>
    </source>
</evidence>
<evidence type="ECO:0000313" key="2">
    <source>
        <dbReference type="Proteomes" id="UP000469708"/>
    </source>
</evidence>
<reference evidence="1 2" key="1">
    <citation type="submission" date="2020-02" db="EMBL/GenBank/DDBJ databases">
        <authorList>
            <person name="Subbiah M."/>
            <person name="Call D."/>
        </authorList>
    </citation>
    <scope>NUCLEOTIDE SEQUENCE [LARGE SCALE GENOMIC DNA]</scope>
    <source>
        <strain evidence="1 2">8375wC2</strain>
    </source>
</reference>
<accession>A0A6D0PKH7</accession>
<dbReference type="EMBL" id="JAAGYI010000100">
    <property type="protein sequence ID" value="NEM88546.1"/>
    <property type="molecule type" value="Genomic_DNA"/>
</dbReference>
<dbReference type="Proteomes" id="UP000469708">
    <property type="component" value="Unassembled WGS sequence"/>
</dbReference>
<name>A0A6D0PKH7_ECOLX</name>